<evidence type="ECO:0000256" key="3">
    <source>
        <dbReference type="ARBA" id="ARBA00022840"/>
    </source>
</evidence>
<dbReference type="GO" id="GO:0005524">
    <property type="term" value="F:ATP binding"/>
    <property type="evidence" value="ECO:0007669"/>
    <property type="project" value="UniProtKB-KW"/>
</dbReference>
<dbReference type="GO" id="GO:0016740">
    <property type="term" value="F:transferase activity"/>
    <property type="evidence" value="ECO:0007669"/>
    <property type="project" value="UniProtKB-KW"/>
</dbReference>
<dbReference type="GO" id="GO:0016787">
    <property type="term" value="F:hydrolase activity"/>
    <property type="evidence" value="ECO:0007669"/>
    <property type="project" value="UniProtKB-KW"/>
</dbReference>
<dbReference type="SMART" id="SM00797">
    <property type="entry name" value="AHS2"/>
    <property type="match status" value="1"/>
</dbReference>
<evidence type="ECO:0000256" key="2">
    <source>
        <dbReference type="ARBA" id="ARBA00022801"/>
    </source>
</evidence>
<dbReference type="OrthoDB" id="9782422at2"/>
<dbReference type="RefSeq" id="WP_153725687.1">
    <property type="nucleotide sequence ID" value="NZ_CP045875.1"/>
</dbReference>
<evidence type="ECO:0000259" key="4">
    <source>
        <dbReference type="SMART" id="SM00797"/>
    </source>
</evidence>
<keyword evidence="3" id="KW-0067">ATP-binding</keyword>
<dbReference type="Proteomes" id="UP000366051">
    <property type="component" value="Chromosome"/>
</dbReference>
<evidence type="ECO:0000313" key="6">
    <source>
        <dbReference type="Proteomes" id="UP000366051"/>
    </source>
</evidence>
<dbReference type="Pfam" id="PF02626">
    <property type="entry name" value="CT_A_B"/>
    <property type="match status" value="1"/>
</dbReference>
<dbReference type="NCBIfam" id="TIGR00724">
    <property type="entry name" value="urea_amlyse_rel"/>
    <property type="match status" value="1"/>
</dbReference>
<dbReference type="InterPro" id="IPR003778">
    <property type="entry name" value="CT_A_B"/>
</dbReference>
<keyword evidence="6" id="KW-1185">Reference proteome</keyword>
<gene>
    <name evidence="5" type="ORF">FTV88_2437</name>
</gene>
<dbReference type="EMBL" id="CP045875">
    <property type="protein sequence ID" value="QGG48534.1"/>
    <property type="molecule type" value="Genomic_DNA"/>
</dbReference>
<dbReference type="KEGG" id="hcv:FTV88_2437"/>
<keyword evidence="2" id="KW-0378">Hydrolase</keyword>
<evidence type="ECO:0000313" key="5">
    <source>
        <dbReference type="EMBL" id="QGG48534.1"/>
    </source>
</evidence>
<sequence>MTVEVLESGLYTTIQDKGRYGYQAAGIPVSGAMDSFALQVANRLVGNETNRGALEMTLQGPTLLFEEDCEVAITGADMTPTLNDQPVPLWVNLYIPKGSILRFGYAQKGCHTYLAVAKGWKVPEKFGSTSTYVRGAIGGYHGRVIKRGDILLLNQNQVNQEAEKKMELRALEPNRTPQYNNKIKVAVIAGPQAEYFTDEAWQTFYRQVYRLTTAANRMGYPLEPVEGKLLTRKSNKEMISDATAVGAIQVPPNGQPIVLMADRQTTGGYPKIATVISAHISRIAQAQPGSLIQFAKTDLSRAHQLARQQQKVIEEKIITGAKGKEAWLEQALLQRRKVIAQIEKRKGQEKIIYSITWEKENVGNEKKSKNIFHQKAVIYPEIIDS</sequence>
<feature type="domain" description="Carboxyltransferase" evidence="4">
    <location>
        <begin position="24"/>
        <end position="312"/>
    </location>
</feature>
<dbReference type="SUPFAM" id="SSF50891">
    <property type="entry name" value="Cyclophilin-like"/>
    <property type="match status" value="1"/>
</dbReference>
<keyword evidence="1" id="KW-0547">Nucleotide-binding</keyword>
<dbReference type="InterPro" id="IPR052708">
    <property type="entry name" value="PxpC"/>
</dbReference>
<dbReference type="PANTHER" id="PTHR43309">
    <property type="entry name" value="5-OXOPROLINASE SUBUNIT C"/>
    <property type="match status" value="1"/>
</dbReference>
<protein>
    <submittedName>
        <fullName evidence="5">Biotin-dependent carboxyltransferase family protein</fullName>
    </submittedName>
</protein>
<organism evidence="5 6">
    <name type="scientific">Heliorestis convoluta</name>
    <dbReference type="NCBI Taxonomy" id="356322"/>
    <lineage>
        <taxon>Bacteria</taxon>
        <taxon>Bacillati</taxon>
        <taxon>Bacillota</taxon>
        <taxon>Clostridia</taxon>
        <taxon>Eubacteriales</taxon>
        <taxon>Heliobacteriaceae</taxon>
        <taxon>Heliorestis</taxon>
    </lineage>
</organism>
<dbReference type="AlphaFoldDB" id="A0A5Q2MZV1"/>
<evidence type="ECO:0000256" key="1">
    <source>
        <dbReference type="ARBA" id="ARBA00022741"/>
    </source>
</evidence>
<keyword evidence="5" id="KW-0808">Transferase</keyword>
<reference evidence="6" key="1">
    <citation type="submission" date="2019-11" db="EMBL/GenBank/DDBJ databases">
        <title>Genome sequence of Heliorestis convoluta strain HH, an alkaliphilic and minimalistic phototrophic bacterium from a soda lake in Egypt.</title>
        <authorList>
            <person name="Dewey E.D."/>
            <person name="Stokes L.M."/>
            <person name="Burchell B.M."/>
            <person name="Shaffer K.N."/>
            <person name="Huntington A.M."/>
            <person name="Baker J.M."/>
            <person name="Nadendla S."/>
            <person name="Giglio M.G."/>
            <person name="Touchman J.W."/>
            <person name="Blankenship R.E."/>
            <person name="Madigan M.T."/>
            <person name="Sattley W.M."/>
        </authorList>
    </citation>
    <scope>NUCLEOTIDE SEQUENCE [LARGE SCALE GENOMIC DNA]</scope>
    <source>
        <strain evidence="6">HH</strain>
    </source>
</reference>
<dbReference type="Gene3D" id="2.40.100.10">
    <property type="entry name" value="Cyclophilin-like"/>
    <property type="match status" value="1"/>
</dbReference>
<name>A0A5Q2MZV1_9FIRM</name>
<dbReference type="InterPro" id="IPR029000">
    <property type="entry name" value="Cyclophilin-like_dom_sf"/>
</dbReference>
<accession>A0A5Q2MZV1</accession>
<proteinExistence type="predicted"/>
<dbReference type="PANTHER" id="PTHR43309:SF5">
    <property type="entry name" value="5-OXOPROLINASE SUBUNIT C"/>
    <property type="match status" value="1"/>
</dbReference>